<dbReference type="RefSeq" id="WP_323280542.1">
    <property type="nucleotide sequence ID" value="NZ_JAYGGQ010000016.1"/>
</dbReference>
<gene>
    <name evidence="3" type="ORF">SPF06_18115</name>
</gene>
<dbReference type="InterPro" id="IPR004176">
    <property type="entry name" value="Clp_R_N"/>
</dbReference>
<keyword evidence="4" id="KW-1185">Reference proteome</keyword>
<dbReference type="PROSITE" id="PS51903">
    <property type="entry name" value="CLP_R"/>
    <property type="match status" value="1"/>
</dbReference>
<name>A0ABU5TAF1_9MICC</name>
<reference evidence="3 4" key="1">
    <citation type="submission" date="2023-12" db="EMBL/GenBank/DDBJ databases">
        <title>Sinomonas terricola sp. nov, isolated from litchi orchard soil in Guangdong, PR China.</title>
        <authorList>
            <person name="Jiaxin W."/>
            <person name="Yang Z."/>
            <person name="Honghui Z."/>
        </authorList>
    </citation>
    <scope>NUCLEOTIDE SEQUENCE [LARGE SCALE GENOMIC DNA]</scope>
    <source>
        <strain evidence="3 4">JGH33</strain>
    </source>
</reference>
<sequence length="152" mass="15981">MFERFSEAARNTVTEGVKEAALRGDRRVGTDHLLLGILHDPASAAIVGVDLAAARRAEETLDREALAAVGVDPGPEPLVSPRSRPGRLPLTSGAKAVLTRTVRLAAAERSRTITSRHVLLALAEAPAADPAAALLARLGVDRAGLRTRLYPA</sequence>
<dbReference type="Proteomes" id="UP001304769">
    <property type="component" value="Unassembled WGS sequence"/>
</dbReference>
<dbReference type="Gene3D" id="1.10.1780.10">
    <property type="entry name" value="Clp, N-terminal domain"/>
    <property type="match status" value="1"/>
</dbReference>
<evidence type="ECO:0000313" key="3">
    <source>
        <dbReference type="EMBL" id="MEA5456643.1"/>
    </source>
</evidence>
<organism evidence="3 4">
    <name type="scientific">Sinomonas terricola</name>
    <dbReference type="NCBI Taxonomy" id="3110330"/>
    <lineage>
        <taxon>Bacteria</taxon>
        <taxon>Bacillati</taxon>
        <taxon>Actinomycetota</taxon>
        <taxon>Actinomycetes</taxon>
        <taxon>Micrococcales</taxon>
        <taxon>Micrococcaceae</taxon>
        <taxon>Sinomonas</taxon>
    </lineage>
</organism>
<keyword evidence="1" id="KW-0677">Repeat</keyword>
<keyword evidence="3" id="KW-0645">Protease</keyword>
<evidence type="ECO:0000313" key="4">
    <source>
        <dbReference type="Proteomes" id="UP001304769"/>
    </source>
</evidence>
<dbReference type="EMBL" id="JAYGGQ010000016">
    <property type="protein sequence ID" value="MEA5456643.1"/>
    <property type="molecule type" value="Genomic_DNA"/>
</dbReference>
<dbReference type="InterPro" id="IPR036628">
    <property type="entry name" value="Clp_N_dom_sf"/>
</dbReference>
<proteinExistence type="predicted"/>
<evidence type="ECO:0000256" key="1">
    <source>
        <dbReference type="PROSITE-ProRule" id="PRU01251"/>
    </source>
</evidence>
<dbReference type="Pfam" id="PF02861">
    <property type="entry name" value="Clp_N"/>
    <property type="match status" value="1"/>
</dbReference>
<protein>
    <submittedName>
        <fullName evidence="3">Clp protease N-terminal domain-containing protein</fullName>
    </submittedName>
</protein>
<feature type="domain" description="Clp R" evidence="2">
    <location>
        <begin position="2"/>
        <end position="152"/>
    </location>
</feature>
<dbReference type="SUPFAM" id="SSF81923">
    <property type="entry name" value="Double Clp-N motif"/>
    <property type="match status" value="1"/>
</dbReference>
<dbReference type="GO" id="GO:0008233">
    <property type="term" value="F:peptidase activity"/>
    <property type="evidence" value="ECO:0007669"/>
    <property type="project" value="UniProtKB-KW"/>
</dbReference>
<dbReference type="GO" id="GO:0006508">
    <property type="term" value="P:proteolysis"/>
    <property type="evidence" value="ECO:0007669"/>
    <property type="project" value="UniProtKB-KW"/>
</dbReference>
<evidence type="ECO:0000259" key="2">
    <source>
        <dbReference type="PROSITE" id="PS51903"/>
    </source>
</evidence>
<accession>A0ABU5TAF1</accession>
<comment type="caution">
    <text evidence="3">The sequence shown here is derived from an EMBL/GenBank/DDBJ whole genome shotgun (WGS) entry which is preliminary data.</text>
</comment>
<keyword evidence="3" id="KW-0378">Hydrolase</keyword>